<gene>
    <name evidence="2" type="ORF">BpHYR1_045898</name>
</gene>
<accession>A0A3M7S720</accession>
<reference evidence="2 3" key="1">
    <citation type="journal article" date="2018" name="Sci. Rep.">
        <title>Genomic signatures of local adaptation to the degree of environmental predictability in rotifers.</title>
        <authorList>
            <person name="Franch-Gras L."/>
            <person name="Hahn C."/>
            <person name="Garcia-Roger E.M."/>
            <person name="Carmona M.J."/>
            <person name="Serra M."/>
            <person name="Gomez A."/>
        </authorList>
    </citation>
    <scope>NUCLEOTIDE SEQUENCE [LARGE SCALE GENOMIC DNA]</scope>
    <source>
        <strain evidence="2">HYR1</strain>
    </source>
</reference>
<feature type="transmembrane region" description="Helical" evidence="1">
    <location>
        <begin position="156"/>
        <end position="181"/>
    </location>
</feature>
<protein>
    <submittedName>
        <fullName evidence="2">Uncharacterized protein</fullName>
    </submittedName>
</protein>
<organism evidence="2 3">
    <name type="scientific">Brachionus plicatilis</name>
    <name type="common">Marine rotifer</name>
    <name type="synonym">Brachionus muelleri</name>
    <dbReference type="NCBI Taxonomy" id="10195"/>
    <lineage>
        <taxon>Eukaryota</taxon>
        <taxon>Metazoa</taxon>
        <taxon>Spiralia</taxon>
        <taxon>Gnathifera</taxon>
        <taxon>Rotifera</taxon>
        <taxon>Eurotatoria</taxon>
        <taxon>Monogononta</taxon>
        <taxon>Pseudotrocha</taxon>
        <taxon>Ploima</taxon>
        <taxon>Brachionidae</taxon>
        <taxon>Brachionus</taxon>
    </lineage>
</organism>
<feature type="transmembrane region" description="Helical" evidence="1">
    <location>
        <begin position="84"/>
        <end position="100"/>
    </location>
</feature>
<dbReference type="EMBL" id="REGN01001916">
    <property type="protein sequence ID" value="RNA31633.1"/>
    <property type="molecule type" value="Genomic_DNA"/>
</dbReference>
<keyword evidence="3" id="KW-1185">Reference proteome</keyword>
<evidence type="ECO:0000313" key="2">
    <source>
        <dbReference type="EMBL" id="RNA31633.1"/>
    </source>
</evidence>
<feature type="transmembrane region" description="Helical" evidence="1">
    <location>
        <begin position="6"/>
        <end position="32"/>
    </location>
</feature>
<sequence>MEKERLISILNFAIGFLYVILTITIFGLDIAVMSKTNYAGSIAMKSFDSFISYNGIYTAVIVMSIFNIVAVIFSVFILIVNKNYFYSLLSSTATLFFLGIPKEAITYKYMVCFNYTFYQVVQARACLTLILVILIGLFHLLIFIPDQTLSKNWYKLVKIVLLLVSILVLIGIAILNIFLLVKLNTSFKKDINPGTIKMGFFNQTEIDLIEQEKFVKDPNYSYRFVGTLYDILFSNNKRLAYSYCSRSNCRRYYLRFLKAEIICDAAAQSVYPDCSNNLKLIIQLKYLDSGAYPSYNCAVMSKNSTCFSSCPGLGDRKLFLVQEFDDKVELGWSGFSNCEVKTPRLLLTKEASWNICPINFSQKIKVPFLNYVFFCFLLLTMFL</sequence>
<evidence type="ECO:0000313" key="3">
    <source>
        <dbReference type="Proteomes" id="UP000276133"/>
    </source>
</evidence>
<feature type="transmembrane region" description="Helical" evidence="1">
    <location>
        <begin position="121"/>
        <end position="144"/>
    </location>
</feature>
<keyword evidence="1" id="KW-0472">Membrane</keyword>
<keyword evidence="1" id="KW-1133">Transmembrane helix</keyword>
<dbReference type="AlphaFoldDB" id="A0A3M7S720"/>
<comment type="caution">
    <text evidence="2">The sequence shown here is derived from an EMBL/GenBank/DDBJ whole genome shotgun (WGS) entry which is preliminary data.</text>
</comment>
<proteinExistence type="predicted"/>
<keyword evidence="1" id="KW-0812">Transmembrane</keyword>
<evidence type="ECO:0000256" key="1">
    <source>
        <dbReference type="SAM" id="Phobius"/>
    </source>
</evidence>
<dbReference type="Proteomes" id="UP000276133">
    <property type="component" value="Unassembled WGS sequence"/>
</dbReference>
<name>A0A3M7S720_BRAPC</name>
<dbReference type="OrthoDB" id="10155085at2759"/>
<feature type="transmembrane region" description="Helical" evidence="1">
    <location>
        <begin position="53"/>
        <end position="78"/>
    </location>
</feature>